<accession>A0A286EDS3</accession>
<sequence length="232" mass="26756">MASLWCASPAALAAEPSTSPYQNCQNLKKIKDIDDLLYQMHSNLDGDCLFKIPSKKLAKIWGIPIFDETDYPDGQKHRQAIDKYQLHAKKPSLYVKKWGTGIARSMSIDSNKALIRKTINSQNVLKGFDGNLGQGKLPKYLPSPNVAVPLIKENFEDHFYQQGYVIPHTEYQSHFIYCWFNQDDYFRDKPYYYISVLTARSGIDYITLSNARHLFQTQCKQNPLYYLPQQGK</sequence>
<evidence type="ECO:0000313" key="1">
    <source>
        <dbReference type="EMBL" id="SOD69056.1"/>
    </source>
</evidence>
<proteinExistence type="predicted"/>
<dbReference type="Proteomes" id="UP000219669">
    <property type="component" value="Unassembled WGS sequence"/>
</dbReference>
<protein>
    <submittedName>
        <fullName evidence="1">Uncharacterized protein</fullName>
    </submittedName>
</protein>
<dbReference type="EMBL" id="OCNF01000012">
    <property type="protein sequence ID" value="SOD69056.1"/>
    <property type="molecule type" value="Genomic_DNA"/>
</dbReference>
<keyword evidence="2" id="KW-1185">Reference proteome</keyword>
<reference evidence="1 2" key="1">
    <citation type="submission" date="2017-09" db="EMBL/GenBank/DDBJ databases">
        <authorList>
            <person name="Ehlers B."/>
            <person name="Leendertz F.H."/>
        </authorList>
    </citation>
    <scope>NUCLEOTIDE SEQUENCE [LARGE SCALE GENOMIC DNA]</scope>
    <source>
        <strain evidence="1 2">DSM 16848</strain>
    </source>
</reference>
<organism evidence="1 2">
    <name type="scientific">Alysiella filiformis DSM 16848</name>
    <dbReference type="NCBI Taxonomy" id="1120981"/>
    <lineage>
        <taxon>Bacteria</taxon>
        <taxon>Pseudomonadati</taxon>
        <taxon>Pseudomonadota</taxon>
        <taxon>Betaproteobacteria</taxon>
        <taxon>Neisseriales</taxon>
        <taxon>Neisseriaceae</taxon>
        <taxon>Alysiella</taxon>
    </lineage>
</organism>
<dbReference type="AlphaFoldDB" id="A0A286EDS3"/>
<evidence type="ECO:0000313" key="2">
    <source>
        <dbReference type="Proteomes" id="UP000219669"/>
    </source>
</evidence>
<name>A0A286EDS3_9NEIS</name>
<gene>
    <name evidence="1" type="ORF">SAMN02746062_01507</name>
</gene>